<reference evidence="2 3" key="1">
    <citation type="submission" date="2020-11" db="EMBL/GenBank/DDBJ databases">
        <title>Amino acid is mineralized and recycled by bacteria in oceanic microbiome.</title>
        <authorList>
            <person name="Zheng L.Y."/>
        </authorList>
    </citation>
    <scope>NUCLEOTIDE SEQUENCE [LARGE SCALE GENOMIC DNA]</scope>
    <source>
        <strain evidence="2 3">A32-1</strain>
    </source>
</reference>
<feature type="domain" description="GmrSD restriction endonucleases C-terminal" evidence="1">
    <location>
        <begin position="96"/>
        <end position="231"/>
    </location>
</feature>
<evidence type="ECO:0000313" key="3">
    <source>
        <dbReference type="Proteomes" id="UP000594480"/>
    </source>
</evidence>
<dbReference type="KEGG" id="msf:IT882_15650"/>
<dbReference type="PANTHER" id="PTHR24094:SF15">
    <property type="entry name" value="AMP-DEPENDENT SYNTHETASE_LIGASE DOMAIN-CONTAINING PROTEIN-RELATED"/>
    <property type="match status" value="1"/>
</dbReference>
<dbReference type="RefSeq" id="WP_005050763.1">
    <property type="nucleotide sequence ID" value="NZ_CP064760.1"/>
</dbReference>
<name>A0A7S8RHD7_9MICO</name>
<keyword evidence="3" id="KW-1185">Reference proteome</keyword>
<keyword evidence="2" id="KW-0540">Nuclease</keyword>
<proteinExistence type="predicted"/>
<dbReference type="AlphaFoldDB" id="A0A7S8RHD7"/>
<dbReference type="InterPro" id="IPR011089">
    <property type="entry name" value="GmrSD_C"/>
</dbReference>
<evidence type="ECO:0000259" key="1">
    <source>
        <dbReference type="Pfam" id="PF07510"/>
    </source>
</evidence>
<dbReference type="EMBL" id="CP064760">
    <property type="protein sequence ID" value="QPE04537.1"/>
    <property type="molecule type" value="Genomic_DNA"/>
</dbReference>
<keyword evidence="2" id="KW-0378">Hydrolase</keyword>
<keyword evidence="2" id="KW-0255">Endonuclease</keyword>
<dbReference type="Proteomes" id="UP000594480">
    <property type="component" value="Chromosome"/>
</dbReference>
<dbReference type="Pfam" id="PF07510">
    <property type="entry name" value="GmrSD_C"/>
    <property type="match status" value="1"/>
</dbReference>
<accession>A0A7S8RHD7</accession>
<organism evidence="2 3">
    <name type="scientific">Microbacterium schleiferi</name>
    <dbReference type="NCBI Taxonomy" id="69362"/>
    <lineage>
        <taxon>Bacteria</taxon>
        <taxon>Bacillati</taxon>
        <taxon>Actinomycetota</taxon>
        <taxon>Actinomycetes</taxon>
        <taxon>Micrococcales</taxon>
        <taxon>Microbacteriaceae</taxon>
        <taxon>Microbacterium</taxon>
    </lineage>
</organism>
<dbReference type="PANTHER" id="PTHR24094">
    <property type="entry name" value="SECRETED PROTEIN"/>
    <property type="match status" value="1"/>
</dbReference>
<gene>
    <name evidence="2" type="ORF">IT882_15650</name>
</gene>
<protein>
    <submittedName>
        <fullName evidence="2">HNH endonuclease</fullName>
    </submittedName>
</protein>
<sequence length="250" mass="26969">MNRRTRRASTALAAVAALALGFGAHQLGITSWIDTWTRPQAPAPDPTYDYTALAAVAQELPLIDPTEEIPEYRRATFGERWIDIEGNGCDQRDDLLAVQLQDVVRDGCTVLSGVLDPDPYTGTRIEFEHDRIAAPGAPGSSGVQIDHIVSLSAAHAGGAWAWTEQQRIQFANSFDNIVAVDGNTNAAKNDHGPALWLPSNADYVCTYVARYTEIVDTWHLAVDEADRGALVDTLSTCAAQQASDESGSMS</sequence>
<dbReference type="GO" id="GO:0004519">
    <property type="term" value="F:endonuclease activity"/>
    <property type="evidence" value="ECO:0007669"/>
    <property type="project" value="UniProtKB-KW"/>
</dbReference>
<evidence type="ECO:0000313" key="2">
    <source>
        <dbReference type="EMBL" id="QPE04537.1"/>
    </source>
</evidence>